<dbReference type="CDD" id="cd06133">
    <property type="entry name" value="ERI-1_3'hExo_like"/>
    <property type="match status" value="1"/>
</dbReference>
<feature type="compositionally biased region" description="Polar residues" evidence="8">
    <location>
        <begin position="22"/>
        <end position="56"/>
    </location>
</feature>
<reference evidence="10 11" key="1">
    <citation type="journal article" date="2021" name="Sci. Rep.">
        <title>Genome sequencing of the multicellular alga Astrephomene provides insights into convergent evolution of germ-soma differentiation.</title>
        <authorList>
            <person name="Yamashita S."/>
            <person name="Yamamoto K."/>
            <person name="Matsuzaki R."/>
            <person name="Suzuki S."/>
            <person name="Yamaguchi H."/>
            <person name="Hirooka S."/>
            <person name="Minakuchi Y."/>
            <person name="Miyagishima S."/>
            <person name="Kawachi M."/>
            <person name="Toyoda A."/>
            <person name="Nozaki H."/>
        </authorList>
    </citation>
    <scope>NUCLEOTIDE SEQUENCE [LARGE SCALE GENOMIC DNA]</scope>
    <source>
        <strain evidence="10 11">NIES-4017</strain>
    </source>
</reference>
<evidence type="ECO:0000313" key="10">
    <source>
        <dbReference type="EMBL" id="GFR39764.1"/>
    </source>
</evidence>
<feature type="compositionally biased region" description="Low complexity" evidence="8">
    <location>
        <begin position="424"/>
        <end position="435"/>
    </location>
</feature>
<feature type="region of interest" description="Disordered" evidence="8">
    <location>
        <begin position="1"/>
        <end position="76"/>
    </location>
</feature>
<dbReference type="Pfam" id="PF06839">
    <property type="entry name" value="Zn_ribbon_GRF"/>
    <property type="match status" value="1"/>
</dbReference>
<feature type="region of interest" description="Disordered" evidence="8">
    <location>
        <begin position="576"/>
        <end position="613"/>
    </location>
</feature>
<dbReference type="PANTHER" id="PTHR23044:SF61">
    <property type="entry name" value="3'-5' EXORIBONUCLEASE 1-RELATED"/>
    <property type="match status" value="1"/>
</dbReference>
<proteinExistence type="predicted"/>
<feature type="compositionally biased region" description="Low complexity" evidence="8">
    <location>
        <begin position="446"/>
        <end position="467"/>
    </location>
</feature>
<evidence type="ECO:0000256" key="1">
    <source>
        <dbReference type="ARBA" id="ARBA00022722"/>
    </source>
</evidence>
<organism evidence="10 11">
    <name type="scientific">Astrephomene gubernaculifera</name>
    <dbReference type="NCBI Taxonomy" id="47775"/>
    <lineage>
        <taxon>Eukaryota</taxon>
        <taxon>Viridiplantae</taxon>
        <taxon>Chlorophyta</taxon>
        <taxon>core chlorophytes</taxon>
        <taxon>Chlorophyceae</taxon>
        <taxon>CS clade</taxon>
        <taxon>Chlamydomonadales</taxon>
        <taxon>Astrephomenaceae</taxon>
        <taxon>Astrephomene</taxon>
    </lineage>
</organism>
<keyword evidence="6" id="KW-0269">Exonuclease</keyword>
<keyword evidence="4" id="KW-0378">Hydrolase</keyword>
<dbReference type="PROSITE" id="PS51999">
    <property type="entry name" value="ZF_GRF"/>
    <property type="match status" value="1"/>
</dbReference>
<keyword evidence="11" id="KW-1185">Reference proteome</keyword>
<evidence type="ECO:0000256" key="6">
    <source>
        <dbReference type="ARBA" id="ARBA00022839"/>
    </source>
</evidence>
<dbReference type="EMBL" id="BMAR01000001">
    <property type="protein sequence ID" value="GFR39764.1"/>
    <property type="molecule type" value="Genomic_DNA"/>
</dbReference>
<dbReference type="InterPro" id="IPR012337">
    <property type="entry name" value="RNaseH-like_sf"/>
</dbReference>
<dbReference type="Pfam" id="PF00929">
    <property type="entry name" value="RNase_T"/>
    <property type="match status" value="1"/>
</dbReference>
<sequence>MAHRGHTTIPTNKKSAGRAKKQTTATTERRTASQPPTSTSIRSTSAVTANKVTNSVEEVPASTVNVHGRNPDSQDNLAATHSSAIEAYTGALTASTGQVAEATQPSMASHPASPMDPSEGPSTSGRDAEEPQAKRARLLSPFRGPGTRNLPRQVHDFFLVLDLEATCTKRRDLFPVEIIEVSAVLLPGCNPSLDASLGEFQSYVRPTVHPTLDPFCVELTGIQQDQVDSAPLLSDVLLRFQGWLAERGALREGVSLLPVTWTDWDLKICLETECEWRQLARPPYLRRWCNLKRLYTNRYRRTSNLRKCVEALGLRWQGQEHSGLDDSRNTAALLGRMVQDGCVLRVTDSFKEGPQQEHLGGTGQQQSQGSQPRQQQAADREQQQQQLPDAPVHINGGDEVGEGGRSGGGSKGMLRQTVLTLTPARSSAATAAASSPPQPPHSVIVTPPTVTQRTTTPTAATAAAPTTGASEAATVVAATTTTITPSSPTASSAAGPVTVAAVATAAAVELPLYDNSGRWLGRCRCGVAAHFRTTKKPGANLGRQFYSCGRWSISDRSKQCDFFVWADQLELAPGVGAAGKAGRDKGAPIGKGQGSAGPSSSGKGNSKRRGGGK</sequence>
<dbReference type="SUPFAM" id="SSF53098">
    <property type="entry name" value="Ribonuclease H-like"/>
    <property type="match status" value="1"/>
</dbReference>
<gene>
    <name evidence="10" type="ORF">Agub_g248</name>
</gene>
<evidence type="ECO:0000256" key="5">
    <source>
        <dbReference type="ARBA" id="ARBA00022833"/>
    </source>
</evidence>
<dbReference type="AlphaFoldDB" id="A0AAD3DDC6"/>
<feature type="compositionally biased region" description="Polar residues" evidence="8">
    <location>
        <begin position="96"/>
        <end position="107"/>
    </location>
</feature>
<keyword evidence="5" id="KW-0862">Zinc</keyword>
<dbReference type="GO" id="GO:0003676">
    <property type="term" value="F:nucleic acid binding"/>
    <property type="evidence" value="ECO:0007669"/>
    <property type="project" value="InterPro"/>
</dbReference>
<dbReference type="InterPro" id="IPR036397">
    <property type="entry name" value="RNaseH_sf"/>
</dbReference>
<evidence type="ECO:0000256" key="4">
    <source>
        <dbReference type="ARBA" id="ARBA00022801"/>
    </source>
</evidence>
<name>A0AAD3DDC6_9CHLO</name>
<keyword evidence="1" id="KW-0540">Nuclease</keyword>
<evidence type="ECO:0000256" key="7">
    <source>
        <dbReference type="PROSITE-ProRule" id="PRU01343"/>
    </source>
</evidence>
<dbReference type="Proteomes" id="UP001054857">
    <property type="component" value="Unassembled WGS sequence"/>
</dbReference>
<dbReference type="Gene3D" id="3.30.420.10">
    <property type="entry name" value="Ribonuclease H-like superfamily/Ribonuclease H"/>
    <property type="match status" value="1"/>
</dbReference>
<protein>
    <recommendedName>
        <fullName evidence="9">GRF-type domain-containing protein</fullName>
    </recommendedName>
</protein>
<feature type="region of interest" description="Disordered" evidence="8">
    <location>
        <begin position="96"/>
        <end position="145"/>
    </location>
</feature>
<dbReference type="InterPro" id="IPR047201">
    <property type="entry name" value="ERI-1_3'hExo-like"/>
</dbReference>
<dbReference type="PANTHER" id="PTHR23044">
    <property type="entry name" value="3'-5' EXONUCLEASE ERI1-RELATED"/>
    <property type="match status" value="1"/>
</dbReference>
<feature type="region of interest" description="Disordered" evidence="8">
    <location>
        <begin position="424"/>
        <end position="467"/>
    </location>
</feature>
<dbReference type="GO" id="GO:0000175">
    <property type="term" value="F:3'-5'-RNA exonuclease activity"/>
    <property type="evidence" value="ECO:0007669"/>
    <property type="project" value="InterPro"/>
</dbReference>
<evidence type="ECO:0000256" key="2">
    <source>
        <dbReference type="ARBA" id="ARBA00022723"/>
    </source>
</evidence>
<dbReference type="GO" id="GO:0008270">
    <property type="term" value="F:zinc ion binding"/>
    <property type="evidence" value="ECO:0007669"/>
    <property type="project" value="UniProtKB-KW"/>
</dbReference>
<feature type="compositionally biased region" description="Low complexity" evidence="8">
    <location>
        <begin position="364"/>
        <end position="391"/>
    </location>
</feature>
<dbReference type="SMART" id="SM00479">
    <property type="entry name" value="EXOIII"/>
    <property type="match status" value="1"/>
</dbReference>
<accession>A0AAD3DDC6</accession>
<evidence type="ECO:0000256" key="8">
    <source>
        <dbReference type="SAM" id="MobiDB-lite"/>
    </source>
</evidence>
<feature type="region of interest" description="Disordered" evidence="8">
    <location>
        <begin position="353"/>
        <end position="412"/>
    </location>
</feature>
<comment type="caution">
    <text evidence="10">The sequence shown here is derived from an EMBL/GenBank/DDBJ whole genome shotgun (WGS) entry which is preliminary data.</text>
</comment>
<keyword evidence="3 7" id="KW-0863">Zinc-finger</keyword>
<evidence type="ECO:0000313" key="11">
    <source>
        <dbReference type="Proteomes" id="UP001054857"/>
    </source>
</evidence>
<feature type="domain" description="GRF-type" evidence="9">
    <location>
        <begin position="523"/>
        <end position="569"/>
    </location>
</feature>
<dbReference type="InterPro" id="IPR013520">
    <property type="entry name" value="Ribonucl_H"/>
</dbReference>
<dbReference type="InterPro" id="IPR010666">
    <property type="entry name" value="Znf_GRF"/>
</dbReference>
<keyword evidence="2" id="KW-0479">Metal-binding</keyword>
<dbReference type="InterPro" id="IPR051274">
    <property type="entry name" value="3-5_Exoribonuclease"/>
</dbReference>
<evidence type="ECO:0000256" key="3">
    <source>
        <dbReference type="ARBA" id="ARBA00022771"/>
    </source>
</evidence>
<evidence type="ECO:0000259" key="9">
    <source>
        <dbReference type="PROSITE" id="PS51999"/>
    </source>
</evidence>